<reference evidence="1 2" key="1">
    <citation type="submission" date="2019-08" db="EMBL/GenBank/DDBJ databases">
        <authorList>
            <person name="Vazquez-Campos X."/>
        </authorList>
    </citation>
    <scope>NUCLEOTIDE SEQUENCE [LARGE SCALE GENOMIC DNA]</scope>
    <source>
        <strain evidence="1">LFW-283_2</strain>
    </source>
</reference>
<evidence type="ECO:0000313" key="1">
    <source>
        <dbReference type="EMBL" id="VVC04084.1"/>
    </source>
</evidence>
<proteinExistence type="predicted"/>
<dbReference type="AlphaFoldDB" id="A0A5E4LQ21"/>
<organism evidence="1 2">
    <name type="scientific">Candidatus Bilamarchaeum dharawalense</name>
    <dbReference type="NCBI Taxonomy" id="2885759"/>
    <lineage>
        <taxon>Archaea</taxon>
        <taxon>Candidatus Micrarchaeota</taxon>
        <taxon>Candidatus Micrarchaeia</taxon>
        <taxon>Candidatus Anstonellales</taxon>
        <taxon>Candidatus Bilamarchaeaceae</taxon>
        <taxon>Candidatus Bilamarchaeum</taxon>
    </lineage>
</organism>
<gene>
    <name evidence="1" type="ORF">LFW2832_00719</name>
</gene>
<comment type="caution">
    <text evidence="1">The sequence shown here is derived from an EMBL/GenBank/DDBJ whole genome shotgun (WGS) entry which is preliminary data.</text>
</comment>
<dbReference type="EMBL" id="CABMJJ010000009">
    <property type="protein sequence ID" value="VVC04084.1"/>
    <property type="molecule type" value="Genomic_DNA"/>
</dbReference>
<name>A0A5E4LQ21_9ARCH</name>
<protein>
    <submittedName>
        <fullName evidence="1">Uncharacterized protein</fullName>
    </submittedName>
</protein>
<accession>A0A5E4LQ21</accession>
<dbReference type="Proteomes" id="UP000789941">
    <property type="component" value="Unassembled WGS sequence"/>
</dbReference>
<evidence type="ECO:0000313" key="2">
    <source>
        <dbReference type="Proteomes" id="UP000789941"/>
    </source>
</evidence>
<sequence length="135" mass="15662">MKKPKPDLSRASFALDVAMYMLDTAKDKFNEKNYVAAFEESRNSVRMASSAILFRDGRVFKTLNQTMDYLDRTYSTFPIKEWKHLESIDLASGSGSYHVLLRLVRKIFNIEKHESKQALLLAWRFLDSTRGEFGL</sequence>